<organism evidence="1 2">
    <name type="scientific">Erwinia phage vB_EhrS_49</name>
    <dbReference type="NCBI Taxonomy" id="2283026"/>
    <lineage>
        <taxon>Viruses</taxon>
        <taxon>Duplodnaviria</taxon>
        <taxon>Heunggongvirae</taxon>
        <taxon>Uroviricota</taxon>
        <taxon>Caudoviricetes</taxon>
        <taxon>Feofaniavirus</taxon>
        <taxon>Feofaniavirus Eho49</taxon>
    </lineage>
</organism>
<evidence type="ECO:0000313" key="1">
    <source>
        <dbReference type="EMBL" id="AXH43507.1"/>
    </source>
</evidence>
<accession>A0A4Y1NRB1</accession>
<evidence type="ECO:0000313" key="2">
    <source>
        <dbReference type="Proteomes" id="UP000305361"/>
    </source>
</evidence>
<keyword evidence="2" id="KW-1185">Reference proteome</keyword>
<reference evidence="1 2" key="1">
    <citation type="journal article" date="2019" name="J. Basic Microbiol.">
        <title>Complete genome sequence analysis of temperate Erwinia bacteriophages 49 and 59.</title>
        <authorList>
            <person name="Zlatohurska M."/>
            <person name="Gorb T."/>
            <person name="Romaniuk L."/>
            <person name="Korol N."/>
            <person name="Faidiuk Y."/>
            <person name="Kropinski A.M."/>
            <person name="Kushkina A."/>
            <person name="Tovkach F."/>
        </authorList>
    </citation>
    <scope>NUCLEOTIDE SEQUENCE [LARGE SCALE GENOMIC DNA]</scope>
</reference>
<sequence length="68" mass="7806">MTEELKPCPFCGGSAKIESNRDWHTLYVDHAINCIIEDCTPQYSSSTENYGLMVKDWNTRAEMEKSDD</sequence>
<dbReference type="Proteomes" id="UP000305361">
    <property type="component" value="Segment"/>
</dbReference>
<dbReference type="EMBL" id="MH443100">
    <property type="protein sequence ID" value="AXH43507.1"/>
    <property type="molecule type" value="Genomic_DNA"/>
</dbReference>
<dbReference type="Pfam" id="PF14354">
    <property type="entry name" value="Lar_restr_allev"/>
    <property type="match status" value="1"/>
</dbReference>
<protein>
    <submittedName>
        <fullName evidence="1">Lar family protein</fullName>
    </submittedName>
</protein>
<proteinExistence type="predicted"/>
<name>A0A4Y1NRB1_9CAUD</name>
<gene>
    <name evidence="1" type="ORF">MZUP3_600</name>
</gene>